<sequence length="219" mass="25511">PFKEASKEMEAEDVPTLHLVLPWKLKLLEHLETEIANEKDEIKDLRCRALDFTNKKYFIHMYHKIATFLWPPFRHLKMLNEDERVEVMIQLKRFLPPSTPIESKASVSFNEPRTKMQKFSKWADFSSNEDAPDSNDNEIEIYKGSKCTLNCKIVNWWKEKEDIFPSLSLVAKKILCIPASSAASERNFSAAGFTLNHRRSQLNPDLVDILLFLKSNLKI</sequence>
<organism evidence="4 5">
    <name type="scientific">Ooceraea biroi</name>
    <name type="common">Clonal raider ant</name>
    <name type="synonym">Cerapachys biroi</name>
    <dbReference type="NCBI Taxonomy" id="2015173"/>
    <lineage>
        <taxon>Eukaryota</taxon>
        <taxon>Metazoa</taxon>
        <taxon>Ecdysozoa</taxon>
        <taxon>Arthropoda</taxon>
        <taxon>Hexapoda</taxon>
        <taxon>Insecta</taxon>
        <taxon>Pterygota</taxon>
        <taxon>Neoptera</taxon>
        <taxon>Endopterygota</taxon>
        <taxon>Hymenoptera</taxon>
        <taxon>Apocrita</taxon>
        <taxon>Aculeata</taxon>
        <taxon>Formicoidea</taxon>
        <taxon>Formicidae</taxon>
        <taxon>Dorylinae</taxon>
        <taxon>Ooceraea</taxon>
    </lineage>
</organism>
<reference evidence="4 5" key="1">
    <citation type="journal article" date="2014" name="Curr. Biol.">
        <title>The genome of the clonal raider ant Cerapachys biroi.</title>
        <authorList>
            <person name="Oxley P.R."/>
            <person name="Ji L."/>
            <person name="Fetter-Pruneda I."/>
            <person name="McKenzie S.K."/>
            <person name="Li C."/>
            <person name="Hu H."/>
            <person name="Zhang G."/>
            <person name="Kronauer D.J."/>
        </authorList>
    </citation>
    <scope>NUCLEOTIDE SEQUENCE [LARGE SCALE GENOMIC DNA]</scope>
</reference>
<dbReference type="SUPFAM" id="SSF53098">
    <property type="entry name" value="Ribonuclease H-like"/>
    <property type="match status" value="1"/>
</dbReference>
<dbReference type="PANTHER" id="PTHR46169">
    <property type="entry name" value="DNA REPLICATION-RELATED ELEMENT FACTOR, ISOFORM A"/>
    <property type="match status" value="1"/>
</dbReference>
<feature type="domain" description="HAT C-terminal dimerisation" evidence="2">
    <location>
        <begin position="151"/>
        <end position="217"/>
    </location>
</feature>
<protein>
    <submittedName>
        <fullName evidence="4">Zinc finger BED domain-containing protein</fullName>
    </submittedName>
</protein>
<feature type="non-terminal residue" evidence="4">
    <location>
        <position position="1"/>
    </location>
</feature>
<dbReference type="InterPro" id="IPR008906">
    <property type="entry name" value="HATC_C_dom"/>
</dbReference>
<dbReference type="EMBL" id="KK108056">
    <property type="protein sequence ID" value="EZA46951.1"/>
    <property type="molecule type" value="Genomic_DNA"/>
</dbReference>
<dbReference type="GO" id="GO:0006357">
    <property type="term" value="P:regulation of transcription by RNA polymerase II"/>
    <property type="evidence" value="ECO:0007669"/>
    <property type="project" value="TreeGrafter"/>
</dbReference>
<name>A0A026WHG1_OOCBI</name>
<dbReference type="Pfam" id="PF05699">
    <property type="entry name" value="Dimer_Tnp_hAT"/>
    <property type="match status" value="1"/>
</dbReference>
<dbReference type="Proteomes" id="UP000053097">
    <property type="component" value="Unassembled WGS sequence"/>
</dbReference>
<evidence type="ECO:0000256" key="1">
    <source>
        <dbReference type="SAM" id="Coils"/>
    </source>
</evidence>
<dbReference type="GO" id="GO:0046983">
    <property type="term" value="F:protein dimerization activity"/>
    <property type="evidence" value="ECO:0007669"/>
    <property type="project" value="InterPro"/>
</dbReference>
<evidence type="ECO:0000313" key="3">
    <source>
        <dbReference type="EMBL" id="EZA46951.1"/>
    </source>
</evidence>
<dbReference type="GO" id="GO:0005634">
    <property type="term" value="C:nucleus"/>
    <property type="evidence" value="ECO:0007669"/>
    <property type="project" value="TreeGrafter"/>
</dbReference>
<dbReference type="EMBL" id="KK107245">
    <property type="protein sequence ID" value="EZA54514.1"/>
    <property type="molecule type" value="Genomic_DNA"/>
</dbReference>
<accession>A0A026WHG1</accession>
<dbReference type="InterPro" id="IPR012337">
    <property type="entry name" value="RNaseH-like_sf"/>
</dbReference>
<keyword evidence="1" id="KW-0175">Coiled coil</keyword>
<dbReference type="AlphaFoldDB" id="A0A026WHG1"/>
<dbReference type="OMA" id="RSELWIS"/>
<evidence type="ECO:0000313" key="4">
    <source>
        <dbReference type="EMBL" id="EZA54514.1"/>
    </source>
</evidence>
<proteinExistence type="predicted"/>
<gene>
    <name evidence="3" type="ORF">X777_00559</name>
    <name evidence="4" type="ORF">X777_05493</name>
</gene>
<feature type="coiled-coil region" evidence="1">
    <location>
        <begin position="28"/>
        <end position="55"/>
    </location>
</feature>
<dbReference type="InterPro" id="IPR052717">
    <property type="entry name" value="Vacuolar_transposase_reg"/>
</dbReference>
<keyword evidence="5" id="KW-1185">Reference proteome</keyword>
<evidence type="ECO:0000259" key="2">
    <source>
        <dbReference type="Pfam" id="PF05699"/>
    </source>
</evidence>
<evidence type="ECO:0000313" key="5">
    <source>
        <dbReference type="Proteomes" id="UP000053097"/>
    </source>
</evidence>
<dbReference type="PANTHER" id="PTHR46169:SF17">
    <property type="entry name" value="HAT C-TERMINAL DIMERISATION DOMAIN-CONTAINING PROTEIN"/>
    <property type="match status" value="1"/>
</dbReference>